<comment type="similarity">
    <text evidence="2">Belongs to the NPC2 family.</text>
</comment>
<feature type="signal peptide" evidence="6">
    <location>
        <begin position="1"/>
        <end position="21"/>
    </location>
</feature>
<dbReference type="GO" id="GO:0005576">
    <property type="term" value="C:extracellular region"/>
    <property type="evidence" value="ECO:0007669"/>
    <property type="project" value="UniProtKB-SubCell"/>
</dbReference>
<evidence type="ECO:0000256" key="1">
    <source>
        <dbReference type="ARBA" id="ARBA00004613"/>
    </source>
</evidence>
<dbReference type="InterPro" id="IPR003172">
    <property type="entry name" value="ML_dom"/>
</dbReference>
<dbReference type="GO" id="GO:0032367">
    <property type="term" value="P:intracellular cholesterol transport"/>
    <property type="evidence" value="ECO:0007669"/>
    <property type="project" value="InterPro"/>
</dbReference>
<dbReference type="SMART" id="SM00737">
    <property type="entry name" value="ML"/>
    <property type="match status" value="1"/>
</dbReference>
<protein>
    <submittedName>
        <fullName evidence="10">NPC intracellular cholesterol transporter 2</fullName>
    </submittedName>
</protein>
<reference evidence="10" key="2">
    <citation type="submission" date="2025-04" db="UniProtKB">
        <authorList>
            <consortium name="RefSeq"/>
        </authorList>
    </citation>
    <scope>IDENTIFICATION</scope>
    <source>
        <strain evidence="10">DH4</strain>
        <tissue evidence="10">Whole body</tissue>
    </source>
</reference>
<dbReference type="PANTHER" id="PTHR11306:SF36">
    <property type="entry name" value="NIEMANN-PICK TYPE C-2C-RELATED"/>
    <property type="match status" value="1"/>
</dbReference>
<proteinExistence type="inferred from homology"/>
<evidence type="ECO:0000256" key="6">
    <source>
        <dbReference type="SAM" id="SignalP"/>
    </source>
</evidence>
<gene>
    <name evidence="8" type="primary">724386</name>
    <name evidence="10" type="synonym">LOC724386</name>
</gene>
<evidence type="ECO:0000259" key="7">
    <source>
        <dbReference type="SMART" id="SM00737"/>
    </source>
</evidence>
<keyword evidence="5" id="KW-1015">Disulfide bond</keyword>
<evidence type="ECO:0000313" key="10">
    <source>
        <dbReference type="RefSeq" id="XP_001120220.1"/>
    </source>
</evidence>
<dbReference type="Pfam" id="PF02221">
    <property type="entry name" value="E1_DerP2_DerF2"/>
    <property type="match status" value="1"/>
</dbReference>
<evidence type="ECO:0000256" key="2">
    <source>
        <dbReference type="ARBA" id="ARBA00006370"/>
    </source>
</evidence>
<comment type="subcellular location">
    <subcellularLocation>
        <location evidence="1">Secreted</location>
    </subcellularLocation>
</comment>
<dbReference type="OMA" id="MVQIDEC"/>
<evidence type="ECO:0000313" key="8">
    <source>
        <dbReference type="EnsemblMetazoa" id="XP_001120220"/>
    </source>
</evidence>
<dbReference type="OrthoDB" id="6489092at2759"/>
<dbReference type="GO" id="GO:0032934">
    <property type="term" value="F:sterol binding"/>
    <property type="evidence" value="ECO:0007669"/>
    <property type="project" value="InterPro"/>
</dbReference>
<dbReference type="Gene3D" id="2.60.40.770">
    <property type="match status" value="1"/>
</dbReference>
<reference evidence="8" key="1">
    <citation type="submission" date="2021-01" db="UniProtKB">
        <authorList>
            <consortium name="EnsemblMetazoa"/>
        </authorList>
    </citation>
    <scope>IDENTIFICATION</scope>
    <source>
        <strain evidence="8">DH4</strain>
    </source>
</reference>
<evidence type="ECO:0000313" key="9">
    <source>
        <dbReference type="Proteomes" id="UP000005203"/>
    </source>
</evidence>
<dbReference type="RefSeq" id="XP_001120220.1">
    <property type="nucleotide sequence ID" value="XM_001120220.5"/>
</dbReference>
<evidence type="ECO:0000256" key="4">
    <source>
        <dbReference type="ARBA" id="ARBA00022729"/>
    </source>
</evidence>
<dbReference type="KEGG" id="ame:724386"/>
<dbReference type="FunFam" id="2.60.40.770:FF:000001">
    <property type="entry name" value="NPC intracellular cholesterol transporter 2"/>
    <property type="match status" value="1"/>
</dbReference>
<dbReference type="InterPro" id="IPR033916">
    <property type="entry name" value="ML_Npc2-like"/>
</dbReference>
<dbReference type="InterPro" id="IPR039670">
    <property type="entry name" value="NPC2-like"/>
</dbReference>
<dbReference type="Proteomes" id="UP000005203">
    <property type="component" value="Linkage group LG5"/>
</dbReference>
<dbReference type="CDD" id="cd00916">
    <property type="entry name" value="Npc2_like"/>
    <property type="match status" value="1"/>
</dbReference>
<dbReference type="PANTHER" id="PTHR11306">
    <property type="entry name" value="NIEMANN PICK TYPE C2 PROTEIN NPC2-RELATED"/>
    <property type="match status" value="1"/>
</dbReference>
<dbReference type="SMR" id="A0A7M7G1N6"/>
<dbReference type="AlphaFoldDB" id="A0A7M7G1N6"/>
<feature type="domain" description="MD-2-related lipid-recognition" evidence="7">
    <location>
        <begin position="22"/>
        <end position="144"/>
    </location>
</feature>
<sequence length="148" mass="16123">MAILTYVYVFAVLFIANSMQAYVPCDGKPAPTNVKILGCDTLPCNLVRGTNVEANVDFKAVANTKTLRPVVDVDLGNSHMQYPLPEQNACKNLVNGQCPLQSGQAATYYLKMPVLKAYPKVALTIQLSLVDENNNSEVCFKIPAKVVD</sequence>
<accession>A0A7M7G1N6</accession>
<evidence type="ECO:0000256" key="5">
    <source>
        <dbReference type="ARBA" id="ARBA00023157"/>
    </source>
</evidence>
<dbReference type="InterPro" id="IPR014756">
    <property type="entry name" value="Ig_E-set"/>
</dbReference>
<accession>A0A8B6XE15</accession>
<organism evidence="8">
    <name type="scientific">Apis mellifera</name>
    <name type="common">Honeybee</name>
    <dbReference type="NCBI Taxonomy" id="7460"/>
    <lineage>
        <taxon>Eukaryota</taxon>
        <taxon>Metazoa</taxon>
        <taxon>Ecdysozoa</taxon>
        <taxon>Arthropoda</taxon>
        <taxon>Hexapoda</taxon>
        <taxon>Insecta</taxon>
        <taxon>Pterygota</taxon>
        <taxon>Neoptera</taxon>
        <taxon>Endopterygota</taxon>
        <taxon>Hymenoptera</taxon>
        <taxon>Apocrita</taxon>
        <taxon>Aculeata</taxon>
        <taxon>Apoidea</taxon>
        <taxon>Anthophila</taxon>
        <taxon>Apidae</taxon>
        <taxon>Apis</taxon>
    </lineage>
</organism>
<keyword evidence="9" id="KW-1185">Reference proteome</keyword>
<dbReference type="SUPFAM" id="SSF81296">
    <property type="entry name" value="E set domains"/>
    <property type="match status" value="1"/>
</dbReference>
<dbReference type="GeneID" id="724386"/>
<feature type="chain" id="PRO_5044659244" evidence="6">
    <location>
        <begin position="22"/>
        <end position="148"/>
    </location>
</feature>
<evidence type="ECO:0000256" key="3">
    <source>
        <dbReference type="ARBA" id="ARBA00022525"/>
    </source>
</evidence>
<keyword evidence="4 6" id="KW-0732">Signal</keyword>
<dbReference type="EnsemblMetazoa" id="XM_001120220">
    <property type="protein sequence ID" value="XP_001120220"/>
    <property type="gene ID" value="LOC724386"/>
</dbReference>
<name>A0A7M7G1N6_APIME</name>
<keyword evidence="3" id="KW-0964">Secreted</keyword>